<evidence type="ECO:0000313" key="5">
    <source>
        <dbReference type="Proteomes" id="UP000729290"/>
    </source>
</evidence>
<dbReference type="PANTHER" id="PTHR39160:SF4">
    <property type="entry name" value="RESUSCITATION-PROMOTING FACTOR RPFB"/>
    <property type="match status" value="1"/>
</dbReference>
<evidence type="ECO:0000313" key="4">
    <source>
        <dbReference type="EMBL" id="MBM6877210.1"/>
    </source>
</evidence>
<keyword evidence="5" id="KW-1185">Reference proteome</keyword>
<accession>A0ABS2G912</accession>
<dbReference type="Pfam" id="PF06725">
    <property type="entry name" value="3D"/>
    <property type="match status" value="1"/>
</dbReference>
<sequence>MKTHLRVLAIVVFILAIGCGTASAYEKEDMMSVVINMDGVPRMVSTDKATVGELLDDMESTLDGQYVLEDAEETDALSDMMTVTLSSVTEKIVSTTQTIPYETVERTTKDLAPGETRVVQEGKNGTKTIVNKQIYEGSTLVSTEFVEEKVVSEPVSKIVEVGAQNVINGYTYSKAVSVRATAYTPYDAGCTGVTATGMKAGRGVVAVDPSVIPLGSRVYVPGYGVAIAADTGGAIKGNRLDVCVNSVSEAYSWGVRNVTVYVLE</sequence>
<dbReference type="Gene3D" id="2.40.40.10">
    <property type="entry name" value="RlpA-like domain"/>
    <property type="match status" value="1"/>
</dbReference>
<dbReference type="Pfam" id="PF07501">
    <property type="entry name" value="G5"/>
    <property type="match status" value="1"/>
</dbReference>
<name>A0ABS2G912_9FIRM</name>
<dbReference type="Gene3D" id="2.20.230.10">
    <property type="entry name" value="Resuscitation-promoting factor rpfb"/>
    <property type="match status" value="1"/>
</dbReference>
<dbReference type="InterPro" id="IPR011098">
    <property type="entry name" value="G5_dom"/>
</dbReference>
<evidence type="ECO:0000256" key="2">
    <source>
        <dbReference type="SAM" id="SignalP"/>
    </source>
</evidence>
<feature type="signal peptide" evidence="2">
    <location>
        <begin position="1"/>
        <end position="24"/>
    </location>
</feature>
<reference evidence="4 5" key="1">
    <citation type="journal article" date="2021" name="Sci. Rep.">
        <title>The distribution of antibiotic resistance genes in chicken gut microbiota commensals.</title>
        <authorList>
            <person name="Juricova H."/>
            <person name="Matiasovicova J."/>
            <person name="Kubasova T."/>
            <person name="Cejkova D."/>
            <person name="Rychlik I."/>
        </authorList>
    </citation>
    <scope>NUCLEOTIDE SEQUENCE [LARGE SCALE GENOMIC DNA]</scope>
    <source>
        <strain evidence="4 5">An431b</strain>
    </source>
</reference>
<comment type="caution">
    <text evidence="4">The sequence shown here is derived from an EMBL/GenBank/DDBJ whole genome shotgun (WGS) entry which is preliminary data.</text>
</comment>
<dbReference type="SMART" id="SM01208">
    <property type="entry name" value="G5"/>
    <property type="match status" value="1"/>
</dbReference>
<proteinExistence type="predicted"/>
<dbReference type="InterPro" id="IPR036908">
    <property type="entry name" value="RlpA-like_sf"/>
</dbReference>
<gene>
    <name evidence="4" type="ORF">H9X83_03420</name>
</gene>
<dbReference type="CDD" id="cd22786">
    <property type="entry name" value="DPBB_YuiC-like"/>
    <property type="match status" value="1"/>
</dbReference>
<feature type="chain" id="PRO_5045560250" evidence="2">
    <location>
        <begin position="25"/>
        <end position="264"/>
    </location>
</feature>
<keyword evidence="1 2" id="KW-0732">Signal</keyword>
<organism evidence="4 5">
    <name type="scientific">Anaerotignum lactatifermentans</name>
    <dbReference type="NCBI Taxonomy" id="160404"/>
    <lineage>
        <taxon>Bacteria</taxon>
        <taxon>Bacillati</taxon>
        <taxon>Bacillota</taxon>
        <taxon>Clostridia</taxon>
        <taxon>Lachnospirales</taxon>
        <taxon>Anaerotignaceae</taxon>
        <taxon>Anaerotignum</taxon>
    </lineage>
</organism>
<dbReference type="PANTHER" id="PTHR39160">
    <property type="entry name" value="CELL WALL-BINDING PROTEIN YOCH"/>
    <property type="match status" value="1"/>
</dbReference>
<dbReference type="InterPro" id="IPR010611">
    <property type="entry name" value="3D_dom"/>
</dbReference>
<dbReference type="EMBL" id="JACSNV010000004">
    <property type="protein sequence ID" value="MBM6877210.1"/>
    <property type="molecule type" value="Genomic_DNA"/>
</dbReference>
<dbReference type="InterPro" id="IPR051933">
    <property type="entry name" value="Resuscitation_pf_RpfB"/>
</dbReference>
<feature type="domain" description="G5" evidence="3">
    <location>
        <begin position="85"/>
        <end position="165"/>
    </location>
</feature>
<dbReference type="PROSITE" id="PS51257">
    <property type="entry name" value="PROKAR_LIPOPROTEIN"/>
    <property type="match status" value="1"/>
</dbReference>
<evidence type="ECO:0000256" key="1">
    <source>
        <dbReference type="ARBA" id="ARBA00022729"/>
    </source>
</evidence>
<evidence type="ECO:0000259" key="3">
    <source>
        <dbReference type="PROSITE" id="PS51109"/>
    </source>
</evidence>
<dbReference type="SUPFAM" id="SSF50685">
    <property type="entry name" value="Barwin-like endoglucanases"/>
    <property type="match status" value="1"/>
</dbReference>
<dbReference type="RefSeq" id="WP_205133222.1">
    <property type="nucleotide sequence ID" value="NZ_JACSNT010000005.1"/>
</dbReference>
<protein>
    <submittedName>
        <fullName evidence="4">G5 domain-containing protein</fullName>
    </submittedName>
</protein>
<dbReference type="PROSITE" id="PS51109">
    <property type="entry name" value="G5"/>
    <property type="match status" value="1"/>
</dbReference>
<dbReference type="Proteomes" id="UP000729290">
    <property type="component" value="Unassembled WGS sequence"/>
</dbReference>